<dbReference type="PANTHER" id="PTHR11014">
    <property type="entry name" value="PEPTIDASE M20 FAMILY MEMBER"/>
    <property type="match status" value="1"/>
</dbReference>
<dbReference type="RefSeq" id="WP_272749007.1">
    <property type="nucleotide sequence ID" value="NZ_JAQQKX010000013.1"/>
</dbReference>
<protein>
    <submittedName>
        <fullName evidence="3">Amidohydrolase</fullName>
    </submittedName>
</protein>
<dbReference type="PIRSF" id="PIRSF005962">
    <property type="entry name" value="Pept_M20D_amidohydro"/>
    <property type="match status" value="1"/>
</dbReference>
<dbReference type="PANTHER" id="PTHR11014:SF63">
    <property type="entry name" value="METALLOPEPTIDASE, PUTATIVE (AFU_ORTHOLOGUE AFUA_6G09600)-RELATED"/>
    <property type="match status" value="1"/>
</dbReference>
<dbReference type="EMBL" id="JAQQKX010000013">
    <property type="protein sequence ID" value="MDC7684534.1"/>
    <property type="molecule type" value="Genomic_DNA"/>
</dbReference>
<keyword evidence="1" id="KW-0378">Hydrolase</keyword>
<accession>A0ABT5HX23</accession>
<keyword evidence="4" id="KW-1185">Reference proteome</keyword>
<comment type="caution">
    <text evidence="3">The sequence shown here is derived from an EMBL/GenBank/DDBJ whole genome shotgun (WGS) entry which is preliminary data.</text>
</comment>
<evidence type="ECO:0000313" key="3">
    <source>
        <dbReference type="EMBL" id="MDC7684534.1"/>
    </source>
</evidence>
<reference evidence="3 4" key="1">
    <citation type="submission" date="2023-01" db="EMBL/GenBank/DDBJ databases">
        <title>Novel species of the genus Asticcacaulis isolated from rivers.</title>
        <authorList>
            <person name="Lu H."/>
        </authorList>
    </citation>
    <scope>NUCLEOTIDE SEQUENCE [LARGE SCALE GENOMIC DNA]</scope>
    <source>
        <strain evidence="3 4">BYS171W</strain>
    </source>
</reference>
<dbReference type="Pfam" id="PF01546">
    <property type="entry name" value="Peptidase_M20"/>
    <property type="match status" value="1"/>
</dbReference>
<evidence type="ECO:0000313" key="4">
    <source>
        <dbReference type="Proteomes" id="UP001214854"/>
    </source>
</evidence>
<organism evidence="3 4">
    <name type="scientific">Asticcacaulis aquaticus</name>
    <dbReference type="NCBI Taxonomy" id="2984212"/>
    <lineage>
        <taxon>Bacteria</taxon>
        <taxon>Pseudomonadati</taxon>
        <taxon>Pseudomonadota</taxon>
        <taxon>Alphaproteobacteria</taxon>
        <taxon>Caulobacterales</taxon>
        <taxon>Caulobacteraceae</taxon>
        <taxon>Asticcacaulis</taxon>
    </lineage>
</organism>
<dbReference type="InterPro" id="IPR017439">
    <property type="entry name" value="Amidohydrolase"/>
</dbReference>
<gene>
    <name evidence="3" type="ORF">PQU92_14715</name>
</gene>
<dbReference type="NCBIfam" id="TIGR01891">
    <property type="entry name" value="amidohydrolases"/>
    <property type="match status" value="1"/>
</dbReference>
<dbReference type="Pfam" id="PF07687">
    <property type="entry name" value="M20_dimer"/>
    <property type="match status" value="1"/>
</dbReference>
<evidence type="ECO:0000256" key="1">
    <source>
        <dbReference type="ARBA" id="ARBA00022801"/>
    </source>
</evidence>
<dbReference type="InterPro" id="IPR036264">
    <property type="entry name" value="Bact_exopeptidase_dim_dom"/>
</dbReference>
<name>A0ABT5HX23_9CAUL</name>
<feature type="domain" description="Peptidase M20 dimerisation" evidence="2">
    <location>
        <begin position="231"/>
        <end position="327"/>
    </location>
</feature>
<proteinExistence type="predicted"/>
<dbReference type="SUPFAM" id="SSF53187">
    <property type="entry name" value="Zn-dependent exopeptidases"/>
    <property type="match status" value="1"/>
</dbReference>
<dbReference type="InterPro" id="IPR002933">
    <property type="entry name" value="Peptidase_M20"/>
</dbReference>
<dbReference type="Gene3D" id="3.30.70.360">
    <property type="match status" value="1"/>
</dbReference>
<dbReference type="SUPFAM" id="SSF55031">
    <property type="entry name" value="Bacterial exopeptidase dimerisation domain"/>
    <property type="match status" value="1"/>
</dbReference>
<dbReference type="Gene3D" id="3.40.630.10">
    <property type="entry name" value="Zn peptidases"/>
    <property type="match status" value="1"/>
</dbReference>
<dbReference type="Proteomes" id="UP001214854">
    <property type="component" value="Unassembled WGS sequence"/>
</dbReference>
<dbReference type="InterPro" id="IPR011650">
    <property type="entry name" value="Peptidase_M20_dimer"/>
</dbReference>
<evidence type="ECO:0000259" key="2">
    <source>
        <dbReference type="Pfam" id="PF07687"/>
    </source>
</evidence>
<sequence>MMERRRVITGLTGAGLLGLSGLPRAVQAAPLTARIAALAAKNQPKVVAWRRDIHEHPELGNREVRTAALVAAELRRLGLEVHEKIALTGVVGVLKGDRPGPAVALRADMDALPVLEKTGLPFASKATGDYDGKTVPITHACGHDAHVAMLLGAAEVLTALKADIAGSIVFIFQPAEEGPPPGEKGGADLMVAEGVIETYRITSIFGLHVWPKAAGKLYWRPKGFMAAADRLEIRLSGRQTHGAQPWNGVDITALASDIVGAVNQIAARQIDVTAEPTVLSITTMQGGVRFNIIPEDFKLGGTLRTFSEARRADIHARVTKTVEALAQAYGAKAEVEFTLSAPLTYNDPKLSADLIPVLARAAGGADRIEPNTTAITGAEDFSQFQKKVPGVFAFLGTAPPNKTPEEIAPNHSPYFDIFEPAMETGVRAHAEAALFLLGWKA</sequence>